<feature type="compositionally biased region" description="Low complexity" evidence="2">
    <location>
        <begin position="69"/>
        <end position="80"/>
    </location>
</feature>
<feature type="region of interest" description="Disordered" evidence="2">
    <location>
        <begin position="1"/>
        <end position="142"/>
    </location>
</feature>
<feature type="domain" description="LytR/CpsA/Psr regulator C-terminal" evidence="4">
    <location>
        <begin position="497"/>
        <end position="583"/>
    </location>
</feature>
<sequence>MDDRPMRPGGNPRRGVPSRNQPGRPAPDQQGRSQQPPAGGGRGRAVPPPAGRVPPSDQPRRQGAGGRQGQSPRQGQSGRPGARDARVVPQGPPPARGRTPRPRTDDVRSSARDSGRESSRDARTTKRTPPSAAAAARTSSPRRIHPGKTVVALVSVIVLCVTGYAWGTLRDVTTDDVTEAAAGPKPLDGAVDILMVGLDSRTDAQGNELPPEVLRELHAGDSNDGGGTTDSMILVHIPVDGKPVGISLPRDSYVDIAGGFGKHKINSAYSYNKNAAAKKLRAASKSKTQVEEESTRAGRKGMLDTVSALTGVTIEHYAEVNLASFYEITKAIGGVEVCLKAATKDNMSGANFPKGVQTIQGAQALAFVRQRHGLPSDLDRIVRQQTFLKAMAKKITSAGTLTDPGKLNDLVGAVKKSVVVDKNMDLLQFAQQMQTVMGGGVEFKTIPIEGDIKTGDGDALKVDPKRVKDFVANQTKDETTTPPPPGPGGGDAGNTAITVEVRNATGAAGLANDVLEALAAKGFIKGNTDNAAIRAKTVVRHSKGQQDLGKKVVEALGGNVVLEADRENLVPAGTVRIFIGKDYSGPGKKNNVAGQPVLELNGLRPAAPQQGAEPDTTPDGVPCIN</sequence>
<dbReference type="Gene3D" id="3.30.70.2390">
    <property type="match status" value="1"/>
</dbReference>
<protein>
    <submittedName>
        <fullName evidence="5">LCP family protein</fullName>
    </submittedName>
</protein>
<dbReference type="Pfam" id="PF03816">
    <property type="entry name" value="LytR_cpsA_psr"/>
    <property type="match status" value="1"/>
</dbReference>
<dbReference type="PANTHER" id="PTHR33392">
    <property type="entry name" value="POLYISOPRENYL-TEICHOIC ACID--PEPTIDOGLYCAN TEICHOIC ACID TRANSFERASE TAGU"/>
    <property type="match status" value="1"/>
</dbReference>
<feature type="domain" description="Cell envelope-related transcriptional attenuator" evidence="3">
    <location>
        <begin position="229"/>
        <end position="396"/>
    </location>
</feature>
<evidence type="ECO:0000256" key="2">
    <source>
        <dbReference type="SAM" id="MobiDB-lite"/>
    </source>
</evidence>
<evidence type="ECO:0000313" key="5">
    <source>
        <dbReference type="EMBL" id="MFB9904751.1"/>
    </source>
</evidence>
<dbReference type="InterPro" id="IPR050922">
    <property type="entry name" value="LytR/CpsA/Psr_CW_biosynth"/>
</dbReference>
<reference evidence="5 6" key="1">
    <citation type="submission" date="2024-09" db="EMBL/GenBank/DDBJ databases">
        <authorList>
            <person name="Sun Q."/>
            <person name="Mori K."/>
        </authorList>
    </citation>
    <scope>NUCLEOTIDE SEQUENCE [LARGE SCALE GENOMIC DNA]</scope>
    <source>
        <strain evidence="5 6">TBRC 7907</strain>
    </source>
</reference>
<dbReference type="NCBIfam" id="TIGR00350">
    <property type="entry name" value="lytR_cpsA_psr"/>
    <property type="match status" value="1"/>
</dbReference>
<feature type="region of interest" description="Disordered" evidence="2">
    <location>
        <begin position="471"/>
        <end position="495"/>
    </location>
</feature>
<keyword evidence="6" id="KW-1185">Reference proteome</keyword>
<evidence type="ECO:0000259" key="3">
    <source>
        <dbReference type="Pfam" id="PF03816"/>
    </source>
</evidence>
<feature type="compositionally biased region" description="Basic and acidic residues" evidence="2">
    <location>
        <begin position="102"/>
        <end position="124"/>
    </location>
</feature>
<evidence type="ECO:0000256" key="1">
    <source>
        <dbReference type="ARBA" id="ARBA00006068"/>
    </source>
</evidence>
<proteinExistence type="inferred from homology"/>
<evidence type="ECO:0000259" key="4">
    <source>
        <dbReference type="Pfam" id="PF13399"/>
    </source>
</evidence>
<feature type="region of interest" description="Disordered" evidence="2">
    <location>
        <begin position="603"/>
        <end position="625"/>
    </location>
</feature>
<dbReference type="InterPro" id="IPR027381">
    <property type="entry name" value="LytR/CpsA/Psr_C"/>
</dbReference>
<dbReference type="PANTHER" id="PTHR33392:SF6">
    <property type="entry name" value="POLYISOPRENYL-TEICHOIC ACID--PEPTIDOGLYCAN TEICHOIC ACID TRANSFERASE TAGU"/>
    <property type="match status" value="1"/>
</dbReference>
<name>A0ABV5ZV27_9PSEU</name>
<feature type="compositionally biased region" description="Low complexity" evidence="2">
    <location>
        <begin position="127"/>
        <end position="139"/>
    </location>
</feature>
<gene>
    <name evidence="5" type="ORF">ACFFQA_12485</name>
</gene>
<accession>A0ABV5ZV27</accession>
<dbReference type="Pfam" id="PF13399">
    <property type="entry name" value="LytR_C"/>
    <property type="match status" value="1"/>
</dbReference>
<comment type="caution">
    <text evidence="5">The sequence shown here is derived from an EMBL/GenBank/DDBJ whole genome shotgun (WGS) entry which is preliminary data.</text>
</comment>
<organism evidence="5 6">
    <name type="scientific">Allokutzneria oryzae</name>
    <dbReference type="NCBI Taxonomy" id="1378989"/>
    <lineage>
        <taxon>Bacteria</taxon>
        <taxon>Bacillati</taxon>
        <taxon>Actinomycetota</taxon>
        <taxon>Actinomycetes</taxon>
        <taxon>Pseudonocardiales</taxon>
        <taxon>Pseudonocardiaceae</taxon>
        <taxon>Allokutzneria</taxon>
    </lineage>
</organism>
<dbReference type="InterPro" id="IPR004474">
    <property type="entry name" value="LytR_CpsA_psr"/>
</dbReference>
<dbReference type="RefSeq" id="WP_377851958.1">
    <property type="nucleotide sequence ID" value="NZ_JBHLZU010000010.1"/>
</dbReference>
<comment type="similarity">
    <text evidence="1">Belongs to the LytR/CpsA/Psr (LCP) family.</text>
</comment>
<evidence type="ECO:0000313" key="6">
    <source>
        <dbReference type="Proteomes" id="UP001589693"/>
    </source>
</evidence>
<dbReference type="Proteomes" id="UP001589693">
    <property type="component" value="Unassembled WGS sequence"/>
</dbReference>
<feature type="compositionally biased region" description="Low complexity" evidence="2">
    <location>
        <begin position="7"/>
        <end position="19"/>
    </location>
</feature>
<dbReference type="Gene3D" id="3.40.630.190">
    <property type="entry name" value="LCP protein"/>
    <property type="match status" value="1"/>
</dbReference>
<dbReference type="EMBL" id="JBHLZU010000010">
    <property type="protein sequence ID" value="MFB9904751.1"/>
    <property type="molecule type" value="Genomic_DNA"/>
</dbReference>